<evidence type="ECO:0000313" key="3">
    <source>
        <dbReference type="EMBL" id="OFW55977.1"/>
    </source>
</evidence>
<proteinExistence type="predicted"/>
<keyword evidence="2" id="KW-1133">Transmembrane helix</keyword>
<dbReference type="Proteomes" id="UP000177876">
    <property type="component" value="Unassembled WGS sequence"/>
</dbReference>
<feature type="transmembrane region" description="Helical" evidence="2">
    <location>
        <begin position="209"/>
        <end position="235"/>
    </location>
</feature>
<feature type="transmembrane region" description="Helical" evidence="2">
    <location>
        <begin position="178"/>
        <end position="203"/>
    </location>
</feature>
<evidence type="ECO:0000256" key="1">
    <source>
        <dbReference type="SAM" id="MobiDB-lite"/>
    </source>
</evidence>
<dbReference type="STRING" id="1797197.A2Y75_04470"/>
<dbReference type="AlphaFoldDB" id="A0A1F2WGJ7"/>
<organism evidence="3 4">
    <name type="scientific">Candidatus Solincola sediminis</name>
    <dbReference type="NCBI Taxonomy" id="1797199"/>
    <lineage>
        <taxon>Bacteria</taxon>
        <taxon>Bacillati</taxon>
        <taxon>Actinomycetota</taxon>
        <taxon>Candidatus Geothermincolia</taxon>
        <taxon>Candidatus Geothermincolales</taxon>
        <taxon>Candidatus Geothermincolaceae</taxon>
        <taxon>Candidatus Solincola</taxon>
    </lineage>
</organism>
<evidence type="ECO:0000256" key="2">
    <source>
        <dbReference type="SAM" id="Phobius"/>
    </source>
</evidence>
<feature type="transmembrane region" description="Helical" evidence="2">
    <location>
        <begin position="106"/>
        <end position="137"/>
    </location>
</feature>
<feature type="region of interest" description="Disordered" evidence="1">
    <location>
        <begin position="31"/>
        <end position="50"/>
    </location>
</feature>
<gene>
    <name evidence="3" type="ORF">A2Y75_04470</name>
</gene>
<keyword evidence="2" id="KW-0472">Membrane</keyword>
<accession>A0A1F2WGJ7</accession>
<protein>
    <submittedName>
        <fullName evidence="3">Uncharacterized protein</fullName>
    </submittedName>
</protein>
<evidence type="ECO:0000313" key="4">
    <source>
        <dbReference type="Proteomes" id="UP000177876"/>
    </source>
</evidence>
<reference evidence="3 4" key="1">
    <citation type="journal article" date="2016" name="Nat. Commun.">
        <title>Thousands of microbial genomes shed light on interconnected biogeochemical processes in an aquifer system.</title>
        <authorList>
            <person name="Anantharaman K."/>
            <person name="Brown C.T."/>
            <person name="Hug L.A."/>
            <person name="Sharon I."/>
            <person name="Castelle C.J."/>
            <person name="Probst A.J."/>
            <person name="Thomas B.C."/>
            <person name="Singh A."/>
            <person name="Wilkins M.J."/>
            <person name="Karaoz U."/>
            <person name="Brodie E.L."/>
            <person name="Williams K.H."/>
            <person name="Hubbard S.S."/>
            <person name="Banfield J.F."/>
        </authorList>
    </citation>
    <scope>NUCLEOTIDE SEQUENCE [LARGE SCALE GENOMIC DNA]</scope>
</reference>
<keyword evidence="2" id="KW-0812">Transmembrane</keyword>
<comment type="caution">
    <text evidence="3">The sequence shown here is derived from an EMBL/GenBank/DDBJ whole genome shotgun (WGS) entry which is preliminary data.</text>
</comment>
<name>A0A1F2WGJ7_9ACTN</name>
<dbReference type="EMBL" id="MELK01000050">
    <property type="protein sequence ID" value="OFW55977.1"/>
    <property type="molecule type" value="Genomic_DNA"/>
</dbReference>
<feature type="transmembrane region" description="Helical" evidence="2">
    <location>
        <begin position="143"/>
        <end position="166"/>
    </location>
</feature>
<sequence>MKCPHCGADNPENSSFCSLCLGRFSSASQNETAPADTTPAMPIAPPQQQYVSPGDYHSLAQEIYSNPALAASGKNSAYHQAAMSHPGSMGGVNAPRIGAKMSAGHIVILVLGRSFLAFLLLFGVNFLIALFLLGAAFGGSTSGISLGVGMIYAATALVLVLSGYWIASIARDPGKGWLYGIACVAMVTFFWQPAVAMLFALFITGRIFVPIFNVLGIMISVFLYLPLGALGGWIADKRYFG</sequence>